<name>A0A6M4JBF2_9MOLU</name>
<organism evidence="1 2">
    <name type="scientific">Mycoplasma miroungigenitalium</name>
    <dbReference type="NCBI Taxonomy" id="754515"/>
    <lineage>
        <taxon>Bacteria</taxon>
        <taxon>Bacillati</taxon>
        <taxon>Mycoplasmatota</taxon>
        <taxon>Mollicutes</taxon>
        <taxon>Mycoplasmataceae</taxon>
        <taxon>Mycoplasma</taxon>
    </lineage>
</organism>
<accession>A0A6M4JBF2</accession>
<dbReference type="Proteomes" id="UP000500686">
    <property type="component" value="Chromosome"/>
</dbReference>
<dbReference type="RefSeq" id="WP_171110969.1">
    <property type="nucleotide sequence ID" value="NZ_CP053096.1"/>
</dbReference>
<dbReference type="PANTHER" id="PTHR35446">
    <property type="entry name" value="SI:CH211-175M2.5"/>
    <property type="match status" value="1"/>
</dbReference>
<dbReference type="GO" id="GO:0051920">
    <property type="term" value="F:peroxiredoxin activity"/>
    <property type="evidence" value="ECO:0007669"/>
    <property type="project" value="InterPro"/>
</dbReference>
<protein>
    <submittedName>
        <fullName evidence="1">Carboxymuconolactone decarboxylase family protein</fullName>
    </submittedName>
</protein>
<dbReference type="InterPro" id="IPR029032">
    <property type="entry name" value="AhpD-like"/>
</dbReference>
<reference evidence="1 2" key="1">
    <citation type="submission" date="2020-05" db="EMBL/GenBank/DDBJ databases">
        <title>Novel Mycoplasma species detected in Mirounga angustirostris (northern elephant seal) from the USA.</title>
        <authorList>
            <person name="Volokhov D.V."/>
        </authorList>
    </citation>
    <scope>NUCLEOTIDE SEQUENCE [LARGE SCALE GENOMIC DNA]</scope>
    <source>
        <strain evidence="1 2">Mirounga ES2806-GEN</strain>
    </source>
</reference>
<dbReference type="KEGG" id="mmir:HLA87_00745"/>
<evidence type="ECO:0000313" key="2">
    <source>
        <dbReference type="Proteomes" id="UP000500686"/>
    </source>
</evidence>
<dbReference type="InterPro" id="IPR004675">
    <property type="entry name" value="AhpD_core"/>
</dbReference>
<dbReference type="InterPro" id="IPR003779">
    <property type="entry name" value="CMD-like"/>
</dbReference>
<dbReference type="Pfam" id="PF02627">
    <property type="entry name" value="CMD"/>
    <property type="match status" value="1"/>
</dbReference>
<dbReference type="SUPFAM" id="SSF69118">
    <property type="entry name" value="AhpD-like"/>
    <property type="match status" value="1"/>
</dbReference>
<dbReference type="EMBL" id="CP053096">
    <property type="protein sequence ID" value="QJR43336.1"/>
    <property type="molecule type" value="Genomic_DNA"/>
</dbReference>
<dbReference type="AlphaFoldDB" id="A0A6M4JBF2"/>
<dbReference type="Gene3D" id="1.20.1290.10">
    <property type="entry name" value="AhpD-like"/>
    <property type="match status" value="1"/>
</dbReference>
<gene>
    <name evidence="1" type="ORF">HLA87_00745</name>
</gene>
<dbReference type="NCBIfam" id="TIGR00778">
    <property type="entry name" value="ahpD_dom"/>
    <property type="match status" value="1"/>
</dbReference>
<keyword evidence="2" id="KW-1185">Reference proteome</keyword>
<evidence type="ECO:0000313" key="1">
    <source>
        <dbReference type="EMBL" id="QJR43336.1"/>
    </source>
</evidence>
<dbReference type="PANTHER" id="PTHR35446:SF2">
    <property type="entry name" value="CARBOXYMUCONOLACTONE DECARBOXYLASE-LIKE DOMAIN-CONTAINING PROTEIN"/>
    <property type="match status" value="1"/>
</dbReference>
<proteinExistence type="predicted"/>
<sequence>MTKRVIIAKNDPKLLEGLNDVSEYLKTKGLDLILVELIKIRTSQINKCAYCIEVHTKVALDAGETPRRLYALPAWQESPLFSDKEKAILSMTEEIAYISNQGLTDVTYSKLWEYFTEDEIARLIMVAISMNAWNRVALSAKLEHKK</sequence>